<dbReference type="PROSITE" id="PS51371">
    <property type="entry name" value="CBS"/>
    <property type="match status" value="2"/>
</dbReference>
<gene>
    <name evidence="3" type="ORF">METZ01_LOCUS386427</name>
</gene>
<dbReference type="InterPro" id="IPR046342">
    <property type="entry name" value="CBS_dom_sf"/>
</dbReference>
<proteinExistence type="predicted"/>
<sequence length="128" mass="13593">MSLVQALQDARISHLDLSGSISILGDVPVAEVLSRMREERASAALIEDAEGRLIGIFTERDVLLKIAGDPSGLRDSVQDHMTGQPQTVSPDDSAGHALHLMNAGHYRHVPVLDADGKAAGNLSQHAVI</sequence>
<dbReference type="Pfam" id="PF00571">
    <property type="entry name" value="CBS"/>
    <property type="match status" value="2"/>
</dbReference>
<feature type="non-terminal residue" evidence="3">
    <location>
        <position position="128"/>
    </location>
</feature>
<dbReference type="InterPro" id="IPR000644">
    <property type="entry name" value="CBS_dom"/>
</dbReference>
<dbReference type="PANTHER" id="PTHR43080:SF2">
    <property type="entry name" value="CBS DOMAIN-CONTAINING PROTEIN"/>
    <property type="match status" value="1"/>
</dbReference>
<dbReference type="AlphaFoldDB" id="A0A382UH14"/>
<protein>
    <recommendedName>
        <fullName evidence="2">CBS domain-containing protein</fullName>
    </recommendedName>
</protein>
<evidence type="ECO:0000313" key="3">
    <source>
        <dbReference type="EMBL" id="SVD33573.1"/>
    </source>
</evidence>
<evidence type="ECO:0000259" key="2">
    <source>
        <dbReference type="PROSITE" id="PS51371"/>
    </source>
</evidence>
<accession>A0A382UH14</accession>
<keyword evidence="1" id="KW-0129">CBS domain</keyword>
<name>A0A382UH14_9ZZZZ</name>
<dbReference type="InterPro" id="IPR051257">
    <property type="entry name" value="Diverse_CBS-Domain"/>
</dbReference>
<reference evidence="3" key="1">
    <citation type="submission" date="2018-05" db="EMBL/GenBank/DDBJ databases">
        <authorList>
            <person name="Lanie J.A."/>
            <person name="Ng W.-L."/>
            <person name="Kazmierczak K.M."/>
            <person name="Andrzejewski T.M."/>
            <person name="Davidsen T.M."/>
            <person name="Wayne K.J."/>
            <person name="Tettelin H."/>
            <person name="Glass J.I."/>
            <person name="Rusch D."/>
            <person name="Podicherti R."/>
            <person name="Tsui H.-C.T."/>
            <person name="Winkler M.E."/>
        </authorList>
    </citation>
    <scope>NUCLEOTIDE SEQUENCE</scope>
</reference>
<feature type="domain" description="CBS" evidence="2">
    <location>
        <begin position="81"/>
        <end position="128"/>
    </location>
</feature>
<dbReference type="SMART" id="SM00116">
    <property type="entry name" value="CBS"/>
    <property type="match status" value="2"/>
</dbReference>
<feature type="domain" description="CBS" evidence="2">
    <location>
        <begin position="12"/>
        <end position="76"/>
    </location>
</feature>
<dbReference type="SUPFAM" id="SSF54631">
    <property type="entry name" value="CBS-domain pair"/>
    <property type="match status" value="1"/>
</dbReference>
<evidence type="ECO:0000256" key="1">
    <source>
        <dbReference type="ARBA" id="ARBA00023122"/>
    </source>
</evidence>
<dbReference type="Gene3D" id="3.10.580.10">
    <property type="entry name" value="CBS-domain"/>
    <property type="match status" value="1"/>
</dbReference>
<organism evidence="3">
    <name type="scientific">marine metagenome</name>
    <dbReference type="NCBI Taxonomy" id="408172"/>
    <lineage>
        <taxon>unclassified sequences</taxon>
        <taxon>metagenomes</taxon>
        <taxon>ecological metagenomes</taxon>
    </lineage>
</organism>
<dbReference type="PANTHER" id="PTHR43080">
    <property type="entry name" value="CBS DOMAIN-CONTAINING PROTEIN CBSX3, MITOCHONDRIAL"/>
    <property type="match status" value="1"/>
</dbReference>
<dbReference type="EMBL" id="UINC01144207">
    <property type="protein sequence ID" value="SVD33573.1"/>
    <property type="molecule type" value="Genomic_DNA"/>
</dbReference>